<keyword evidence="1" id="KW-1133">Transmembrane helix</keyword>
<feature type="transmembrane region" description="Helical" evidence="1">
    <location>
        <begin position="89"/>
        <end position="114"/>
    </location>
</feature>
<dbReference type="EMBL" id="JANIEK010000034">
    <property type="protein sequence ID" value="MCT4795740.1"/>
    <property type="molecule type" value="Genomic_DNA"/>
</dbReference>
<keyword evidence="1" id="KW-0472">Membrane</keyword>
<feature type="transmembrane region" description="Helical" evidence="1">
    <location>
        <begin position="57"/>
        <end position="77"/>
    </location>
</feature>
<dbReference type="Proteomes" id="UP001206821">
    <property type="component" value="Unassembled WGS sequence"/>
</dbReference>
<dbReference type="RefSeq" id="WP_034817953.1">
    <property type="nucleotide sequence ID" value="NZ_JANIEK010000034.1"/>
</dbReference>
<protein>
    <submittedName>
        <fullName evidence="2">Uncharacterized protein</fullName>
    </submittedName>
</protein>
<name>A0ABT2KZA3_9BACL</name>
<evidence type="ECO:0000313" key="3">
    <source>
        <dbReference type="Proteomes" id="UP001206821"/>
    </source>
</evidence>
<gene>
    <name evidence="2" type="ORF">NQG31_09290</name>
</gene>
<reference evidence="2 3" key="1">
    <citation type="submission" date="2022-07" db="EMBL/GenBank/DDBJ databases">
        <title>Genomic and pangenome structural analysis of the polyextremophile Exiguobacterium.</title>
        <authorList>
            <person name="Shen L."/>
        </authorList>
    </citation>
    <scope>NUCLEOTIDE SEQUENCE [LARGE SCALE GENOMIC DNA]</scope>
    <source>
        <strain evidence="2 3">12_1</strain>
    </source>
</reference>
<comment type="caution">
    <text evidence="2">The sequence shown here is derived from an EMBL/GenBank/DDBJ whole genome shotgun (WGS) entry which is preliminary data.</text>
</comment>
<keyword evidence="1" id="KW-0812">Transmembrane</keyword>
<evidence type="ECO:0000313" key="2">
    <source>
        <dbReference type="EMBL" id="MCT4795740.1"/>
    </source>
</evidence>
<accession>A0ABT2KZA3</accession>
<organism evidence="2 3">
    <name type="scientific">Exiguobacterium alkaliphilum</name>
    <dbReference type="NCBI Taxonomy" id="1428684"/>
    <lineage>
        <taxon>Bacteria</taxon>
        <taxon>Bacillati</taxon>
        <taxon>Bacillota</taxon>
        <taxon>Bacilli</taxon>
        <taxon>Bacillales</taxon>
        <taxon>Bacillales Family XII. Incertae Sedis</taxon>
        <taxon>Exiguobacterium</taxon>
    </lineage>
</organism>
<proteinExistence type="predicted"/>
<keyword evidence="3" id="KW-1185">Reference proteome</keyword>
<feature type="transmembrane region" description="Helical" evidence="1">
    <location>
        <begin position="28"/>
        <end position="45"/>
    </location>
</feature>
<evidence type="ECO:0000256" key="1">
    <source>
        <dbReference type="SAM" id="Phobius"/>
    </source>
</evidence>
<sequence length="146" mass="16364">MKKLTWLLIVGMALLASFVPLQPIALTFVVFMLFVLVSIALFQQLPQNEWFDRLSPLFVIALGIVAFIAYLALFLAWGNATIDSQVWQMIGQLLFMYVGVYVFVVTVSGFLAGATRQKPSRFFQPVLLISVICYGAMLLLSFSTRT</sequence>
<feature type="transmembrane region" description="Helical" evidence="1">
    <location>
        <begin position="126"/>
        <end position="144"/>
    </location>
</feature>